<evidence type="ECO:0000313" key="3">
    <source>
        <dbReference type="Proteomes" id="UP000461768"/>
    </source>
</evidence>
<gene>
    <name evidence="2" type="ORF">F7O84_09330</name>
</gene>
<accession>A0A7V7UFS6</accession>
<keyword evidence="3" id="KW-1185">Reference proteome</keyword>
<dbReference type="OrthoDB" id="5291305at2"/>
<dbReference type="Proteomes" id="UP000461768">
    <property type="component" value="Unassembled WGS sequence"/>
</dbReference>
<evidence type="ECO:0000259" key="1">
    <source>
        <dbReference type="Pfam" id="PF01973"/>
    </source>
</evidence>
<keyword evidence="2" id="KW-0808">Transferase</keyword>
<reference evidence="2 3" key="1">
    <citation type="submission" date="2019-09" db="EMBL/GenBank/DDBJ databases">
        <authorList>
            <person name="Valk L.C."/>
        </authorList>
    </citation>
    <scope>NUCLEOTIDE SEQUENCE [LARGE SCALE GENOMIC DNA]</scope>
    <source>
        <strain evidence="2">GalUA</strain>
    </source>
</reference>
<reference evidence="2 3" key="2">
    <citation type="submission" date="2020-02" db="EMBL/GenBank/DDBJ databases">
        <title>Candidatus Galacturonibacter soehngenii shows hetero-acetogenic catabolism of galacturonic acid but lacks a canonical carbon monoxide dehydrogenase/acetyl-CoA synthase complex.</title>
        <authorList>
            <person name="Diender M."/>
            <person name="Stouten G.R."/>
            <person name="Petersen J.F."/>
            <person name="Nielsen P.H."/>
            <person name="Dueholm M.S."/>
            <person name="Pronk J.T."/>
            <person name="Van Loosdrecht M.C.M."/>
        </authorList>
    </citation>
    <scope>NUCLEOTIDE SEQUENCE [LARGE SCALE GENOMIC DNA]</scope>
    <source>
        <strain evidence="2">GalUA</strain>
    </source>
</reference>
<dbReference type="Pfam" id="PF01973">
    <property type="entry name" value="MptE-like"/>
    <property type="match status" value="1"/>
</dbReference>
<name>A0A7V7UFS6_9FIRM</name>
<dbReference type="InterPro" id="IPR002826">
    <property type="entry name" value="MptE-like"/>
</dbReference>
<sequence length="572" mass="67074">MKKFQSLDGYHVYRIKKDHKYFFLANRLNYKQEINHLFNTLDDIRYDSLIFIFGLDTGEYLNQLKKIICKNNKVIIFEPNKKIFLRYSKELDDKIQLVYFDEKVMKIIFAESINYKNINNVYFHSFGQYETIYKKEYDVLIEHLNATLINASSQLSLAKRFKEVFLQNMIANLKILNETTLIQSYYHRNLNVPALVISAGPSLDKNIQEMLLFRDKLKEYFIITGSRTVGTLVKQGIIPDMIVSVDPIDANYDMMKDYLHLDVPLAFYEYSNRFLMKEYKGDKVYIPILLSTTIESLSHLKGIYCGGSVSHSCIDIANMMGCSPIILVGQDFAYTDQKHHAKSASFTFDKELSQFLKLKVKDVFGNDILTSPTLDHFRRRLEEYIDLYQESKRVEFINCSYGAKIKGASFKPLNEILEKEIIRVKKMSFQEEKNVAIDSEVILDEIYQVIDYFLIKADQGIELSSEIISQKQTKSLIEVEEDDIDLQKVLYMLTIINEFENSLKARYLGGYLTEFLYDMKKDTFYMSAKDYNKLTSDLQHQANAFYVYFEKLKEMLHIAKELISKTVIEFYE</sequence>
<dbReference type="PANTHER" id="PTHR41786:SF1">
    <property type="entry name" value="6-HYDROXYMETHYLPTERIN DIPHOSPHOKINASE MPTE-LIKE DOMAIN-CONTAINING PROTEIN"/>
    <property type="match status" value="1"/>
</dbReference>
<feature type="domain" description="6-hydroxymethylpterin diphosphokinase MptE-like" evidence="1">
    <location>
        <begin position="168"/>
        <end position="336"/>
    </location>
</feature>
<organism evidence="2 3">
    <name type="scientific">Candidatus Galacturonatibacter soehngenii</name>
    <dbReference type="NCBI Taxonomy" id="2307010"/>
    <lineage>
        <taxon>Bacteria</taxon>
        <taxon>Bacillati</taxon>
        <taxon>Bacillota</taxon>
        <taxon>Clostridia</taxon>
        <taxon>Lachnospirales</taxon>
        <taxon>Lachnospiraceae</taxon>
        <taxon>Candidatus Galacturonatibacter</taxon>
    </lineage>
</organism>
<protein>
    <submittedName>
        <fullName evidence="2">Motility associated factor glycosyltransferase family protein</fullName>
    </submittedName>
</protein>
<comment type="caution">
    <text evidence="2">The sequence shown here is derived from an EMBL/GenBank/DDBJ whole genome shotgun (WGS) entry which is preliminary data.</text>
</comment>
<dbReference type="AlphaFoldDB" id="A0A7V7UFS6"/>
<evidence type="ECO:0000313" key="2">
    <source>
        <dbReference type="EMBL" id="KAB1437786.1"/>
    </source>
</evidence>
<dbReference type="PANTHER" id="PTHR41786">
    <property type="entry name" value="MOTILITY ACCESSORY FACTOR MAF"/>
    <property type="match status" value="1"/>
</dbReference>
<dbReference type="EMBL" id="WAGX01000005">
    <property type="protein sequence ID" value="KAB1437786.1"/>
    <property type="molecule type" value="Genomic_DNA"/>
</dbReference>
<dbReference type="GO" id="GO:0016740">
    <property type="term" value="F:transferase activity"/>
    <property type="evidence" value="ECO:0007669"/>
    <property type="project" value="UniProtKB-KW"/>
</dbReference>
<dbReference type="RefSeq" id="WP_151144321.1">
    <property type="nucleotide sequence ID" value="NZ_WAGX01000005.1"/>
</dbReference>
<proteinExistence type="predicted"/>